<comment type="similarity">
    <text evidence="1">Belongs to the 'phage' integrase family.</text>
</comment>
<gene>
    <name evidence="5" type="ordered locus">Gbem_1749</name>
</gene>
<evidence type="ECO:0000259" key="4">
    <source>
        <dbReference type="PROSITE" id="PS51898"/>
    </source>
</evidence>
<organism evidence="5 6">
    <name type="scientific">Citrifermentans bemidjiense (strain ATCC BAA-1014 / DSM 16622 / JCM 12645 / Bem)</name>
    <name type="common">Geobacter bemidjiensis</name>
    <dbReference type="NCBI Taxonomy" id="404380"/>
    <lineage>
        <taxon>Bacteria</taxon>
        <taxon>Pseudomonadati</taxon>
        <taxon>Thermodesulfobacteriota</taxon>
        <taxon>Desulfuromonadia</taxon>
        <taxon>Geobacterales</taxon>
        <taxon>Geobacteraceae</taxon>
        <taxon>Citrifermentans</taxon>
    </lineage>
</organism>
<dbReference type="Proteomes" id="UP000008825">
    <property type="component" value="Chromosome"/>
</dbReference>
<dbReference type="PROSITE" id="PS51898">
    <property type="entry name" value="TYR_RECOMBINASE"/>
    <property type="match status" value="1"/>
</dbReference>
<dbReference type="InterPro" id="IPR011010">
    <property type="entry name" value="DNA_brk_join_enz"/>
</dbReference>
<dbReference type="PANTHER" id="PTHR30349">
    <property type="entry name" value="PHAGE INTEGRASE-RELATED"/>
    <property type="match status" value="1"/>
</dbReference>
<dbReference type="STRING" id="404380.Gbem_1749"/>
<accession>B5EA59</accession>
<dbReference type="GO" id="GO:0006310">
    <property type="term" value="P:DNA recombination"/>
    <property type="evidence" value="ECO:0007669"/>
    <property type="project" value="UniProtKB-KW"/>
</dbReference>
<keyword evidence="2" id="KW-0238">DNA-binding</keyword>
<proteinExistence type="inferred from homology"/>
<dbReference type="InterPro" id="IPR002104">
    <property type="entry name" value="Integrase_catalytic"/>
</dbReference>
<dbReference type="GO" id="GO:0003677">
    <property type="term" value="F:DNA binding"/>
    <property type="evidence" value="ECO:0007669"/>
    <property type="project" value="UniProtKB-KW"/>
</dbReference>
<dbReference type="PANTHER" id="PTHR30349:SF41">
    <property type="entry name" value="INTEGRASE_RECOMBINASE PROTEIN MJ0367-RELATED"/>
    <property type="match status" value="1"/>
</dbReference>
<evidence type="ECO:0000256" key="3">
    <source>
        <dbReference type="ARBA" id="ARBA00023172"/>
    </source>
</evidence>
<dbReference type="Pfam" id="PF20172">
    <property type="entry name" value="DUF6538"/>
    <property type="match status" value="1"/>
</dbReference>
<name>B5EA59_CITBB</name>
<dbReference type="KEGG" id="gbm:Gbem_1749"/>
<dbReference type="RefSeq" id="WP_012530183.1">
    <property type="nucleotide sequence ID" value="NC_011146.1"/>
</dbReference>
<feature type="domain" description="Tyr recombinase" evidence="4">
    <location>
        <begin position="236"/>
        <end position="428"/>
    </location>
</feature>
<dbReference type="InterPro" id="IPR013762">
    <property type="entry name" value="Integrase-like_cat_sf"/>
</dbReference>
<dbReference type="GO" id="GO:0015074">
    <property type="term" value="P:DNA integration"/>
    <property type="evidence" value="ECO:0007669"/>
    <property type="project" value="InterPro"/>
</dbReference>
<evidence type="ECO:0000256" key="2">
    <source>
        <dbReference type="ARBA" id="ARBA00023125"/>
    </source>
</evidence>
<evidence type="ECO:0000256" key="1">
    <source>
        <dbReference type="ARBA" id="ARBA00008857"/>
    </source>
</evidence>
<dbReference type="Gene3D" id="1.10.443.10">
    <property type="entry name" value="Intergrase catalytic core"/>
    <property type="match status" value="1"/>
</dbReference>
<protein>
    <submittedName>
        <fullName evidence="5">Integrase family protein</fullName>
    </submittedName>
</protein>
<evidence type="ECO:0000313" key="5">
    <source>
        <dbReference type="EMBL" id="ACH38765.1"/>
    </source>
</evidence>
<dbReference type="Gene3D" id="1.10.150.130">
    <property type="match status" value="1"/>
</dbReference>
<evidence type="ECO:0000313" key="6">
    <source>
        <dbReference type="Proteomes" id="UP000008825"/>
    </source>
</evidence>
<dbReference type="OrthoDB" id="9784724at2"/>
<keyword evidence="3" id="KW-0233">DNA recombination</keyword>
<dbReference type="EMBL" id="CP001124">
    <property type="protein sequence ID" value="ACH38765.1"/>
    <property type="molecule type" value="Genomic_DNA"/>
</dbReference>
<dbReference type="AlphaFoldDB" id="B5EA59"/>
<dbReference type="SUPFAM" id="SSF56349">
    <property type="entry name" value="DNA breaking-rejoining enzymes"/>
    <property type="match status" value="1"/>
</dbReference>
<dbReference type="InterPro" id="IPR050090">
    <property type="entry name" value="Tyrosine_recombinase_XerCD"/>
</dbReference>
<keyword evidence="6" id="KW-1185">Reference proteome</keyword>
<dbReference type="InterPro" id="IPR010998">
    <property type="entry name" value="Integrase_recombinase_N"/>
</dbReference>
<reference evidence="5 6" key="1">
    <citation type="submission" date="2008-07" db="EMBL/GenBank/DDBJ databases">
        <title>Complete sequence of Geobacter bemidjiensis BEM.</title>
        <authorList>
            <consortium name="US DOE Joint Genome Institute"/>
            <person name="Lucas S."/>
            <person name="Copeland A."/>
            <person name="Lapidus A."/>
            <person name="Glavina del Rio T."/>
            <person name="Dalin E."/>
            <person name="Tice H."/>
            <person name="Bruce D."/>
            <person name="Goodwin L."/>
            <person name="Pitluck S."/>
            <person name="Kiss H."/>
            <person name="Brettin T."/>
            <person name="Detter J.C."/>
            <person name="Han C."/>
            <person name="Kuske C.R."/>
            <person name="Schmutz J."/>
            <person name="Larimer F."/>
            <person name="Land M."/>
            <person name="Hauser L."/>
            <person name="Kyrpides N."/>
            <person name="Lykidis A."/>
            <person name="Lovley D."/>
            <person name="Richardson P."/>
        </authorList>
    </citation>
    <scope>NUCLEOTIDE SEQUENCE [LARGE SCALE GENOMIC DNA]</scope>
    <source>
        <strain evidence="6">ATCC BAA-1014 / DSM 16622 / JCM 12645 / Bem</strain>
    </source>
</reference>
<dbReference type="HOGENOM" id="CLU_022238_0_0_7"/>
<dbReference type="InterPro" id="IPR046668">
    <property type="entry name" value="DUF6538"/>
</dbReference>
<dbReference type="eggNOG" id="COG0582">
    <property type="taxonomic scope" value="Bacteria"/>
</dbReference>
<dbReference type="CDD" id="cd01184">
    <property type="entry name" value="INT_C_like_1"/>
    <property type="match status" value="1"/>
</dbReference>
<reference evidence="5 6" key="2">
    <citation type="journal article" date="2010" name="BMC Genomics">
        <title>The genome of Geobacter bemidjiensis, exemplar for the subsurface clade of Geobacter species that predominate in Fe(III)-reducing subsurface environments.</title>
        <authorList>
            <person name="Aklujkar M."/>
            <person name="Young N.D."/>
            <person name="Holmes D."/>
            <person name="Chavan M."/>
            <person name="Risso C."/>
            <person name="Kiss H.E."/>
            <person name="Han C.S."/>
            <person name="Land M.L."/>
            <person name="Lovley D.R."/>
        </authorList>
    </citation>
    <scope>NUCLEOTIDE SEQUENCE [LARGE SCALE GENOMIC DNA]</scope>
    <source>
        <strain evidence="6">ATCC BAA-1014 / DSM 16622 / JCM 12645 / Bem</strain>
    </source>
</reference>
<sequence length="434" mass="49101">MANYLRLRNQNYYLRIRIPADLPGISTSAEILKSLRTRDLKSARLSAASLLPQFLGVFTLTRCGFITPIQASERLCSLLGSKKEISSTIPAQAESNLVEPKIAAPPPSPSIASIIQEYVNDNKSAWTGKTLLEYGSYWRLLQDVLEVDTVAEVTREEVRKLRDTLCRLPANLYKKHPGKTIKEVLALEGITPMSTTTVNKLLTLFGSLMIHCVKEGYRRDNPTEGLKVKQKKRADEERKAYTREDLKKMVAALPSPSAKPERYWVPLIGMYSGMRLGEICGLHVSDVRQVDGVWVFDVNEEADKRLKTEASKRLVPIHPKLIGLGLLRYVETMKERKSVRMWPKLVRRDSDGYCAAVGNWFGRFNRKHVTEDPLKSFHSLRHAFADTLKQLGVQENLIAELMGHANDSITTGRYGKRYQPKVLLEALSTMCYQP</sequence>
<dbReference type="Pfam" id="PF00589">
    <property type="entry name" value="Phage_integrase"/>
    <property type="match status" value="1"/>
</dbReference>